<keyword evidence="1" id="KW-1133">Transmembrane helix</keyword>
<keyword evidence="3" id="KW-1185">Reference proteome</keyword>
<dbReference type="PANTHER" id="PTHR33985">
    <property type="entry name" value="OS02G0491300 PROTEIN-RELATED"/>
    <property type="match status" value="1"/>
</dbReference>
<name>A0AAN9NGA5_PHACN</name>
<dbReference type="InterPro" id="IPR052806">
    <property type="entry name" value="Fasciclin-like_AGP"/>
</dbReference>
<dbReference type="EMBL" id="JAYMYR010000003">
    <property type="protein sequence ID" value="KAK7372720.1"/>
    <property type="molecule type" value="Genomic_DNA"/>
</dbReference>
<keyword evidence="1" id="KW-0472">Membrane</keyword>
<protein>
    <submittedName>
        <fullName evidence="2">Uncharacterized protein</fullName>
    </submittedName>
</protein>
<evidence type="ECO:0000313" key="3">
    <source>
        <dbReference type="Proteomes" id="UP001374584"/>
    </source>
</evidence>
<evidence type="ECO:0000256" key="1">
    <source>
        <dbReference type="SAM" id="Phobius"/>
    </source>
</evidence>
<dbReference type="Proteomes" id="UP001374584">
    <property type="component" value="Unassembled WGS sequence"/>
</dbReference>
<sequence length="191" mass="21484">MKVTTFYTWLRVTHLNSNNSPVQEQTCKCKESSHVEKSVPGELRSVRNKKGNTSGYLKRLKVQPKETLVATVAFAAALTVPGDKNNAWFIVFIFTNAVAICLSMYFLPNNDFSILALAMKVRYVELVTLNNMTVFAIDDLSIFSNSHAYISNVSLEKIARLVAFQMDAGKEVSKEFSETLKYCNLPKLSRI</sequence>
<organism evidence="2 3">
    <name type="scientific">Phaseolus coccineus</name>
    <name type="common">Scarlet runner bean</name>
    <name type="synonym">Phaseolus multiflorus</name>
    <dbReference type="NCBI Taxonomy" id="3886"/>
    <lineage>
        <taxon>Eukaryota</taxon>
        <taxon>Viridiplantae</taxon>
        <taxon>Streptophyta</taxon>
        <taxon>Embryophyta</taxon>
        <taxon>Tracheophyta</taxon>
        <taxon>Spermatophyta</taxon>
        <taxon>Magnoliopsida</taxon>
        <taxon>eudicotyledons</taxon>
        <taxon>Gunneridae</taxon>
        <taxon>Pentapetalae</taxon>
        <taxon>rosids</taxon>
        <taxon>fabids</taxon>
        <taxon>Fabales</taxon>
        <taxon>Fabaceae</taxon>
        <taxon>Papilionoideae</taxon>
        <taxon>50 kb inversion clade</taxon>
        <taxon>NPAAA clade</taxon>
        <taxon>indigoferoid/millettioid clade</taxon>
        <taxon>Phaseoleae</taxon>
        <taxon>Phaseolus</taxon>
    </lineage>
</organism>
<accession>A0AAN9NGA5</accession>
<keyword evidence="1" id="KW-0812">Transmembrane</keyword>
<evidence type="ECO:0000313" key="2">
    <source>
        <dbReference type="EMBL" id="KAK7372720.1"/>
    </source>
</evidence>
<gene>
    <name evidence="2" type="ORF">VNO80_06107</name>
</gene>
<feature type="transmembrane region" description="Helical" evidence="1">
    <location>
        <begin position="87"/>
        <end position="107"/>
    </location>
</feature>
<proteinExistence type="predicted"/>
<dbReference type="AlphaFoldDB" id="A0AAN9NGA5"/>
<reference evidence="2 3" key="1">
    <citation type="submission" date="2024-01" db="EMBL/GenBank/DDBJ databases">
        <title>The genomes of 5 underutilized Papilionoideae crops provide insights into root nodulation and disease resistanc.</title>
        <authorList>
            <person name="Jiang F."/>
        </authorList>
    </citation>
    <scope>NUCLEOTIDE SEQUENCE [LARGE SCALE GENOMIC DNA]</scope>
    <source>
        <strain evidence="2">JINMINGXINNONG_FW02</strain>
        <tissue evidence="2">Leaves</tissue>
    </source>
</reference>
<dbReference type="PANTHER" id="PTHR33985:SF2">
    <property type="entry name" value="EXPRESSED PROTEIN"/>
    <property type="match status" value="1"/>
</dbReference>
<comment type="caution">
    <text evidence="2">The sequence shown here is derived from an EMBL/GenBank/DDBJ whole genome shotgun (WGS) entry which is preliminary data.</text>
</comment>